<dbReference type="PRINTS" id="PR00131">
    <property type="entry name" value="GLHYDRLASE1"/>
</dbReference>
<evidence type="ECO:0000256" key="2">
    <source>
        <dbReference type="ARBA" id="ARBA00022801"/>
    </source>
</evidence>
<gene>
    <name evidence="5" type="ORF">GSM42_02810</name>
</gene>
<dbReference type="InterPro" id="IPR001360">
    <property type="entry name" value="Glyco_hydro_1"/>
</dbReference>
<dbReference type="FunFam" id="3.20.20.80:FF:000004">
    <property type="entry name" value="Beta-glucosidase 6-phospho-beta-glucosidase"/>
    <property type="match status" value="1"/>
</dbReference>
<evidence type="ECO:0000256" key="1">
    <source>
        <dbReference type="ARBA" id="ARBA00010838"/>
    </source>
</evidence>
<dbReference type="PANTHER" id="PTHR10353">
    <property type="entry name" value="GLYCOSYL HYDROLASE"/>
    <property type="match status" value="1"/>
</dbReference>
<evidence type="ECO:0000313" key="5">
    <source>
        <dbReference type="EMBL" id="MXQ52685.1"/>
    </source>
</evidence>
<keyword evidence="6" id="KW-1185">Reference proteome</keyword>
<dbReference type="Pfam" id="PF00232">
    <property type="entry name" value="Glyco_hydro_1"/>
    <property type="match status" value="1"/>
</dbReference>
<sequence length="478" mass="55496">MKKNPTTFPVDFLWGGAIAANQSEGAYDVNGKGMSVADINRFHGELKRQDRSNKEITMKDIEFALQDKEGFYPKRTAIDFYHHYKEDLKMLAETGMNSFRTSINWTRIFPNGDELEPSEAGLRFYDNLIDEIIANGMEPLITVSHYEMPLHLATEYNGWYSRKTIDFFVRFCETLFQRYYQKVKYWILLNQINLITFESFNHLGIPADRVENLKEAKYQGIHHELVACARATKIAKQINPNMQIGMMLFDGISHPATPKPEDVLATMKRNQMEYFFSDVLLRGYYPGYAFRYFEDNGLDIKFGAHDEEDLKNTADFLTFSYYYTRISDANSAKEENSAYINPELPASDWGWSIDPIGLRTALNLYYDRYQFPIMITENGIGAHDQPDENGDIHDDYRIDYLRKHIEQVRNAISDGVDVHGYYSWGPIDIVSCSSSEMSKRYGFIYVDKDDQGNGTLLRKKKDSYYWYKNVVATNGEEL</sequence>
<proteinExistence type="inferred from homology"/>
<dbReference type="EMBL" id="WUUL01000002">
    <property type="protein sequence ID" value="MXQ52685.1"/>
    <property type="molecule type" value="Genomic_DNA"/>
</dbReference>
<evidence type="ECO:0000256" key="3">
    <source>
        <dbReference type="ARBA" id="ARBA00023295"/>
    </source>
</evidence>
<comment type="caution">
    <text evidence="5">The sequence shown here is derived from an EMBL/GenBank/DDBJ whole genome shotgun (WGS) entry which is preliminary data.</text>
</comment>
<organism evidence="5 6">
    <name type="scientific">Shimazuella alba</name>
    <dbReference type="NCBI Taxonomy" id="2690964"/>
    <lineage>
        <taxon>Bacteria</taxon>
        <taxon>Bacillati</taxon>
        <taxon>Bacillota</taxon>
        <taxon>Bacilli</taxon>
        <taxon>Bacillales</taxon>
        <taxon>Thermoactinomycetaceae</taxon>
        <taxon>Shimazuella</taxon>
    </lineage>
</organism>
<dbReference type="AlphaFoldDB" id="A0A6I4VQY6"/>
<reference evidence="5 6" key="1">
    <citation type="submission" date="2019-12" db="EMBL/GenBank/DDBJ databases">
        <title>Whole-genome analyses of novel actinobacteria.</title>
        <authorList>
            <person name="Sahin N."/>
            <person name="Saygin H."/>
        </authorList>
    </citation>
    <scope>NUCLEOTIDE SEQUENCE [LARGE SCALE GENOMIC DNA]</scope>
    <source>
        <strain evidence="5 6">KC615</strain>
    </source>
</reference>
<dbReference type="GO" id="GO:0016052">
    <property type="term" value="P:carbohydrate catabolic process"/>
    <property type="evidence" value="ECO:0007669"/>
    <property type="project" value="TreeGrafter"/>
</dbReference>
<dbReference type="SUPFAM" id="SSF51445">
    <property type="entry name" value="(Trans)glycosidases"/>
    <property type="match status" value="1"/>
</dbReference>
<keyword evidence="3" id="KW-0326">Glycosidase</keyword>
<dbReference type="PANTHER" id="PTHR10353:SF122">
    <property type="entry name" value="6-PHOSPHO-BETA-GLUCOSIDASE ASCB-RELATED"/>
    <property type="match status" value="1"/>
</dbReference>
<dbReference type="PROSITE" id="PS00653">
    <property type="entry name" value="GLYCOSYL_HYDROL_F1_2"/>
    <property type="match status" value="1"/>
</dbReference>
<keyword evidence="2 5" id="KW-0378">Hydrolase</keyword>
<dbReference type="InterPro" id="IPR017853">
    <property type="entry name" value="GH"/>
</dbReference>
<name>A0A6I4VQY6_9BACL</name>
<dbReference type="GO" id="GO:0005829">
    <property type="term" value="C:cytosol"/>
    <property type="evidence" value="ECO:0007669"/>
    <property type="project" value="TreeGrafter"/>
</dbReference>
<accession>A0A6I4VQY6</accession>
<dbReference type="Proteomes" id="UP000430692">
    <property type="component" value="Unassembled WGS sequence"/>
</dbReference>
<dbReference type="GO" id="GO:0008422">
    <property type="term" value="F:beta-glucosidase activity"/>
    <property type="evidence" value="ECO:0007669"/>
    <property type="project" value="TreeGrafter"/>
</dbReference>
<dbReference type="InterPro" id="IPR033132">
    <property type="entry name" value="GH_1_N_CS"/>
</dbReference>
<dbReference type="RefSeq" id="WP_160799800.1">
    <property type="nucleotide sequence ID" value="NZ_WUUL01000002.1"/>
</dbReference>
<protein>
    <submittedName>
        <fullName evidence="5">Family 1 glycosylhydrolase</fullName>
    </submittedName>
</protein>
<evidence type="ECO:0000313" key="6">
    <source>
        <dbReference type="Proteomes" id="UP000430692"/>
    </source>
</evidence>
<evidence type="ECO:0000256" key="4">
    <source>
        <dbReference type="RuleBase" id="RU003690"/>
    </source>
</evidence>
<comment type="similarity">
    <text evidence="1 4">Belongs to the glycosyl hydrolase 1 family.</text>
</comment>
<dbReference type="Gene3D" id="3.20.20.80">
    <property type="entry name" value="Glycosidases"/>
    <property type="match status" value="1"/>
</dbReference>